<sequence length="225" mass="25357">MTTFWRSFLQRKHKECMPESPIDYASPARNGVDMNRKVAMPKTLPELQECTGCHGYTQNGYELRDNNVSRFVCEDCYRNLSSEYSLCGVMIEIRREVLSKIAPNDRKPTFQAGYLLGKKETVDNVQKVVVVEHFNSLQSGKGTVVFFSPADVMRVRKIAKEKNCVVVGLFRTNPSGSPDFNALDNKTLSDMVSVMPYVIIGGTSEIQISARDKNYPAYEYGVTVV</sequence>
<evidence type="ECO:0000313" key="2">
    <source>
        <dbReference type="Proteomes" id="UP000657006"/>
    </source>
</evidence>
<dbReference type="EMBL" id="JACRSQ010000040">
    <property type="protein sequence ID" value="MBC8545006.1"/>
    <property type="molecule type" value="Genomic_DNA"/>
</dbReference>
<accession>A0A926DVT5</accession>
<dbReference type="AlphaFoldDB" id="A0A926DVT5"/>
<protein>
    <submittedName>
        <fullName evidence="1">Uncharacterized protein</fullName>
    </submittedName>
</protein>
<gene>
    <name evidence="1" type="ORF">H8730_15800</name>
</gene>
<organism evidence="1 2">
    <name type="scientific">Bianquea renquensis</name>
    <dbReference type="NCBI Taxonomy" id="2763661"/>
    <lineage>
        <taxon>Bacteria</taxon>
        <taxon>Bacillati</taxon>
        <taxon>Bacillota</taxon>
        <taxon>Clostridia</taxon>
        <taxon>Eubacteriales</taxon>
        <taxon>Bianqueaceae</taxon>
        <taxon>Bianquea</taxon>
    </lineage>
</organism>
<reference evidence="1" key="1">
    <citation type="submission" date="2020-08" db="EMBL/GenBank/DDBJ databases">
        <title>Genome public.</title>
        <authorList>
            <person name="Liu C."/>
            <person name="Sun Q."/>
        </authorList>
    </citation>
    <scope>NUCLEOTIDE SEQUENCE</scope>
    <source>
        <strain evidence="1">NSJ-32</strain>
    </source>
</reference>
<proteinExistence type="predicted"/>
<dbReference type="Proteomes" id="UP000657006">
    <property type="component" value="Unassembled WGS sequence"/>
</dbReference>
<comment type="caution">
    <text evidence="1">The sequence shown here is derived from an EMBL/GenBank/DDBJ whole genome shotgun (WGS) entry which is preliminary data.</text>
</comment>
<dbReference type="RefSeq" id="WP_249290164.1">
    <property type="nucleotide sequence ID" value="NZ_JACRSQ010000040.1"/>
</dbReference>
<keyword evidence="2" id="KW-1185">Reference proteome</keyword>
<evidence type="ECO:0000313" key="1">
    <source>
        <dbReference type="EMBL" id="MBC8545006.1"/>
    </source>
</evidence>
<dbReference type="Gene3D" id="3.40.140.10">
    <property type="entry name" value="Cytidine Deaminase, domain 2"/>
    <property type="match status" value="1"/>
</dbReference>
<name>A0A926DVT5_9FIRM</name>